<proteinExistence type="predicted"/>
<dbReference type="OMA" id="SDCQNEP"/>
<accession>B4GZB6</accession>
<protein>
    <submittedName>
        <fullName evidence="2">GL27150</fullName>
    </submittedName>
</protein>
<dbReference type="eggNOG" id="ENOG502T920">
    <property type="taxonomic scope" value="Eukaryota"/>
</dbReference>
<dbReference type="OrthoDB" id="7975395at2759"/>
<dbReference type="PhylomeDB" id="B4GZB6"/>
<reference evidence="2 3" key="1">
    <citation type="journal article" date="2007" name="Nature">
        <title>Evolution of genes and genomes on the Drosophila phylogeny.</title>
        <authorList>
            <consortium name="Drosophila 12 Genomes Consortium"/>
            <person name="Clark A.G."/>
            <person name="Eisen M.B."/>
            <person name="Smith D.R."/>
            <person name="Bergman C.M."/>
            <person name="Oliver B."/>
            <person name="Markow T.A."/>
            <person name="Kaufman T.C."/>
            <person name="Kellis M."/>
            <person name="Gelbart W."/>
            <person name="Iyer V.N."/>
            <person name="Pollard D.A."/>
            <person name="Sackton T.B."/>
            <person name="Larracuente A.M."/>
            <person name="Singh N.D."/>
            <person name="Abad J.P."/>
            <person name="Abt D.N."/>
            <person name="Adryan B."/>
            <person name="Aguade M."/>
            <person name="Akashi H."/>
            <person name="Anderson W.W."/>
            <person name="Aquadro C.F."/>
            <person name="Ardell D.H."/>
            <person name="Arguello R."/>
            <person name="Artieri C.G."/>
            <person name="Barbash D.A."/>
            <person name="Barker D."/>
            <person name="Barsanti P."/>
            <person name="Batterham P."/>
            <person name="Batzoglou S."/>
            <person name="Begun D."/>
            <person name="Bhutkar A."/>
            <person name="Blanco E."/>
            <person name="Bosak S.A."/>
            <person name="Bradley R.K."/>
            <person name="Brand A.D."/>
            <person name="Brent M.R."/>
            <person name="Brooks A.N."/>
            <person name="Brown R.H."/>
            <person name="Butlin R.K."/>
            <person name="Caggese C."/>
            <person name="Calvi B.R."/>
            <person name="Bernardo de Carvalho A."/>
            <person name="Caspi A."/>
            <person name="Castrezana S."/>
            <person name="Celniker S.E."/>
            <person name="Chang J.L."/>
            <person name="Chapple C."/>
            <person name="Chatterji S."/>
            <person name="Chinwalla A."/>
            <person name="Civetta A."/>
            <person name="Clifton S.W."/>
            <person name="Comeron J.M."/>
            <person name="Costello J.C."/>
            <person name="Coyne J.A."/>
            <person name="Daub J."/>
            <person name="David R.G."/>
            <person name="Delcher A.L."/>
            <person name="Delehaunty K."/>
            <person name="Do C.B."/>
            <person name="Ebling H."/>
            <person name="Edwards K."/>
            <person name="Eickbush T."/>
            <person name="Evans J.D."/>
            <person name="Filipski A."/>
            <person name="Findeiss S."/>
            <person name="Freyhult E."/>
            <person name="Fulton L."/>
            <person name="Fulton R."/>
            <person name="Garcia A.C."/>
            <person name="Gardiner A."/>
            <person name="Garfield D.A."/>
            <person name="Garvin B.E."/>
            <person name="Gibson G."/>
            <person name="Gilbert D."/>
            <person name="Gnerre S."/>
            <person name="Godfrey J."/>
            <person name="Good R."/>
            <person name="Gotea V."/>
            <person name="Gravely B."/>
            <person name="Greenberg A.J."/>
            <person name="Griffiths-Jones S."/>
            <person name="Gross S."/>
            <person name="Guigo R."/>
            <person name="Gustafson E.A."/>
            <person name="Haerty W."/>
            <person name="Hahn M.W."/>
            <person name="Halligan D.L."/>
            <person name="Halpern A.L."/>
            <person name="Halter G.M."/>
            <person name="Han M.V."/>
            <person name="Heger A."/>
            <person name="Hillier L."/>
            <person name="Hinrichs A.S."/>
            <person name="Holmes I."/>
            <person name="Hoskins R.A."/>
            <person name="Hubisz M.J."/>
            <person name="Hultmark D."/>
            <person name="Huntley M.A."/>
            <person name="Jaffe D.B."/>
            <person name="Jagadeeshan S."/>
            <person name="Jeck W.R."/>
            <person name="Johnson J."/>
            <person name="Jones C.D."/>
            <person name="Jordan W.C."/>
            <person name="Karpen G.H."/>
            <person name="Kataoka E."/>
            <person name="Keightley P.D."/>
            <person name="Kheradpour P."/>
            <person name="Kirkness E.F."/>
            <person name="Koerich L.B."/>
            <person name="Kristiansen K."/>
            <person name="Kudrna D."/>
            <person name="Kulathinal R.J."/>
            <person name="Kumar S."/>
            <person name="Kwok R."/>
            <person name="Lander E."/>
            <person name="Langley C.H."/>
            <person name="Lapoint R."/>
            <person name="Lazzaro B.P."/>
            <person name="Lee S.J."/>
            <person name="Levesque L."/>
            <person name="Li R."/>
            <person name="Lin C.F."/>
            <person name="Lin M.F."/>
            <person name="Lindblad-Toh K."/>
            <person name="Llopart A."/>
            <person name="Long M."/>
            <person name="Low L."/>
            <person name="Lozovsky E."/>
            <person name="Lu J."/>
            <person name="Luo M."/>
            <person name="Machado C.A."/>
            <person name="Makalowski W."/>
            <person name="Marzo M."/>
            <person name="Matsuda M."/>
            <person name="Matzkin L."/>
            <person name="McAllister B."/>
            <person name="McBride C.S."/>
            <person name="McKernan B."/>
            <person name="McKernan K."/>
            <person name="Mendez-Lago M."/>
            <person name="Minx P."/>
            <person name="Mollenhauer M.U."/>
            <person name="Montooth K."/>
            <person name="Mount S.M."/>
            <person name="Mu X."/>
            <person name="Myers E."/>
            <person name="Negre B."/>
            <person name="Newfeld S."/>
            <person name="Nielsen R."/>
            <person name="Noor M.A."/>
            <person name="O'Grady P."/>
            <person name="Pachter L."/>
            <person name="Papaceit M."/>
            <person name="Parisi M.J."/>
            <person name="Parisi M."/>
            <person name="Parts L."/>
            <person name="Pedersen J.S."/>
            <person name="Pesole G."/>
            <person name="Phillippy A.M."/>
            <person name="Ponting C.P."/>
            <person name="Pop M."/>
            <person name="Porcelli D."/>
            <person name="Powell J.R."/>
            <person name="Prohaska S."/>
            <person name="Pruitt K."/>
            <person name="Puig M."/>
            <person name="Quesneville H."/>
            <person name="Ram K.R."/>
            <person name="Rand D."/>
            <person name="Rasmussen M.D."/>
            <person name="Reed L.K."/>
            <person name="Reenan R."/>
            <person name="Reily A."/>
            <person name="Remington K.A."/>
            <person name="Rieger T.T."/>
            <person name="Ritchie M.G."/>
            <person name="Robin C."/>
            <person name="Rogers Y.H."/>
            <person name="Rohde C."/>
            <person name="Rozas J."/>
            <person name="Rubenfield M.J."/>
            <person name="Ruiz A."/>
            <person name="Russo S."/>
            <person name="Salzberg S.L."/>
            <person name="Sanchez-Gracia A."/>
            <person name="Saranga D.J."/>
            <person name="Sato H."/>
            <person name="Schaeffer S.W."/>
            <person name="Schatz M.C."/>
            <person name="Schlenke T."/>
            <person name="Schwartz R."/>
            <person name="Segarra C."/>
            <person name="Singh R.S."/>
            <person name="Sirot L."/>
            <person name="Sirota M."/>
            <person name="Sisneros N.B."/>
            <person name="Smith C.D."/>
            <person name="Smith T.F."/>
            <person name="Spieth J."/>
            <person name="Stage D.E."/>
            <person name="Stark A."/>
            <person name="Stephan W."/>
            <person name="Strausberg R.L."/>
            <person name="Strempel S."/>
            <person name="Sturgill D."/>
            <person name="Sutton G."/>
            <person name="Sutton G.G."/>
            <person name="Tao W."/>
            <person name="Teichmann S."/>
            <person name="Tobari Y.N."/>
            <person name="Tomimura Y."/>
            <person name="Tsolas J.M."/>
            <person name="Valente V.L."/>
            <person name="Venter E."/>
            <person name="Venter J.C."/>
            <person name="Vicario S."/>
            <person name="Vieira F.G."/>
            <person name="Vilella A.J."/>
            <person name="Villasante A."/>
            <person name="Walenz B."/>
            <person name="Wang J."/>
            <person name="Wasserman M."/>
            <person name="Watts T."/>
            <person name="Wilson D."/>
            <person name="Wilson R.K."/>
            <person name="Wing R.A."/>
            <person name="Wolfner M.F."/>
            <person name="Wong A."/>
            <person name="Wong G.K."/>
            <person name="Wu C.I."/>
            <person name="Wu G."/>
            <person name="Yamamoto D."/>
            <person name="Yang H.P."/>
            <person name="Yang S.P."/>
            <person name="Yorke J.A."/>
            <person name="Yoshida K."/>
            <person name="Zdobnov E."/>
            <person name="Zhang P."/>
            <person name="Zhang Y."/>
            <person name="Zimin A.V."/>
            <person name="Baldwin J."/>
            <person name="Abdouelleil A."/>
            <person name="Abdulkadir J."/>
            <person name="Abebe A."/>
            <person name="Abera B."/>
            <person name="Abreu J."/>
            <person name="Acer S.C."/>
            <person name="Aftuck L."/>
            <person name="Alexander A."/>
            <person name="An P."/>
            <person name="Anderson E."/>
            <person name="Anderson S."/>
            <person name="Arachi H."/>
            <person name="Azer M."/>
            <person name="Bachantsang P."/>
            <person name="Barry A."/>
            <person name="Bayul T."/>
            <person name="Berlin A."/>
            <person name="Bessette D."/>
            <person name="Bloom T."/>
            <person name="Blye J."/>
            <person name="Boguslavskiy L."/>
            <person name="Bonnet C."/>
            <person name="Boukhgalter B."/>
            <person name="Bourzgui I."/>
            <person name="Brown A."/>
            <person name="Cahill P."/>
            <person name="Channer S."/>
            <person name="Cheshatsang Y."/>
            <person name="Chuda L."/>
            <person name="Citroen M."/>
            <person name="Collymore A."/>
            <person name="Cooke P."/>
            <person name="Costello M."/>
            <person name="D'Aco K."/>
            <person name="Daza R."/>
            <person name="De Haan G."/>
            <person name="DeGray S."/>
            <person name="DeMaso C."/>
            <person name="Dhargay N."/>
            <person name="Dooley K."/>
            <person name="Dooley E."/>
            <person name="Doricent M."/>
            <person name="Dorje P."/>
            <person name="Dorjee K."/>
            <person name="Dupes A."/>
            <person name="Elong R."/>
            <person name="Falk J."/>
            <person name="Farina A."/>
            <person name="Faro S."/>
            <person name="Ferguson D."/>
            <person name="Fisher S."/>
            <person name="Foley C.D."/>
            <person name="Franke A."/>
            <person name="Friedrich D."/>
            <person name="Gadbois L."/>
            <person name="Gearin G."/>
            <person name="Gearin C.R."/>
            <person name="Giannoukos G."/>
            <person name="Goode T."/>
            <person name="Graham J."/>
            <person name="Grandbois E."/>
            <person name="Grewal S."/>
            <person name="Gyaltsen K."/>
            <person name="Hafez N."/>
            <person name="Hagos B."/>
            <person name="Hall J."/>
            <person name="Henson C."/>
            <person name="Hollinger A."/>
            <person name="Honan T."/>
            <person name="Huard M.D."/>
            <person name="Hughes L."/>
            <person name="Hurhula B."/>
            <person name="Husby M.E."/>
            <person name="Kamat A."/>
            <person name="Kanga B."/>
            <person name="Kashin S."/>
            <person name="Khazanovich D."/>
            <person name="Kisner P."/>
            <person name="Lance K."/>
            <person name="Lara M."/>
            <person name="Lee W."/>
            <person name="Lennon N."/>
            <person name="Letendre F."/>
            <person name="LeVine R."/>
            <person name="Lipovsky A."/>
            <person name="Liu X."/>
            <person name="Liu J."/>
            <person name="Liu S."/>
            <person name="Lokyitsang T."/>
            <person name="Lokyitsang Y."/>
            <person name="Lubonja R."/>
            <person name="Lui A."/>
            <person name="MacDonald P."/>
            <person name="Magnisalis V."/>
            <person name="Maru K."/>
            <person name="Matthews C."/>
            <person name="McCusker W."/>
            <person name="McDonough S."/>
            <person name="Mehta T."/>
            <person name="Meldrim J."/>
            <person name="Meneus L."/>
            <person name="Mihai O."/>
            <person name="Mihalev A."/>
            <person name="Mihova T."/>
            <person name="Mittelman R."/>
            <person name="Mlenga V."/>
            <person name="Montmayeur A."/>
            <person name="Mulrain L."/>
            <person name="Navidi A."/>
            <person name="Naylor J."/>
            <person name="Negash T."/>
            <person name="Nguyen T."/>
            <person name="Nguyen N."/>
            <person name="Nicol R."/>
            <person name="Norbu C."/>
            <person name="Norbu N."/>
            <person name="Novod N."/>
            <person name="O'Neill B."/>
            <person name="Osman S."/>
            <person name="Markiewicz E."/>
            <person name="Oyono O.L."/>
            <person name="Patti C."/>
            <person name="Phunkhang P."/>
            <person name="Pierre F."/>
            <person name="Priest M."/>
            <person name="Raghuraman S."/>
            <person name="Rege F."/>
            <person name="Reyes R."/>
            <person name="Rise C."/>
            <person name="Rogov P."/>
            <person name="Ross K."/>
            <person name="Ryan E."/>
            <person name="Settipalli S."/>
            <person name="Shea T."/>
            <person name="Sherpa N."/>
            <person name="Shi L."/>
            <person name="Shih D."/>
            <person name="Sparrow T."/>
            <person name="Spaulding J."/>
            <person name="Stalker J."/>
            <person name="Stange-Thomann N."/>
            <person name="Stavropoulos S."/>
            <person name="Stone C."/>
            <person name="Strader C."/>
            <person name="Tesfaye S."/>
            <person name="Thomson T."/>
            <person name="Thoulutsang Y."/>
            <person name="Thoulutsang D."/>
            <person name="Topham K."/>
            <person name="Topping I."/>
            <person name="Tsamla T."/>
            <person name="Vassiliev H."/>
            <person name="Vo A."/>
            <person name="Wangchuk T."/>
            <person name="Wangdi T."/>
            <person name="Weiand M."/>
            <person name="Wilkinson J."/>
            <person name="Wilson A."/>
            <person name="Yadav S."/>
            <person name="Young G."/>
            <person name="Yu Q."/>
            <person name="Zembek L."/>
            <person name="Zhong D."/>
            <person name="Zimmer A."/>
            <person name="Zwirko Z."/>
            <person name="Jaffe D.B."/>
            <person name="Alvarez P."/>
            <person name="Brockman W."/>
            <person name="Butler J."/>
            <person name="Chin C."/>
            <person name="Gnerre S."/>
            <person name="Grabherr M."/>
            <person name="Kleber M."/>
            <person name="Mauceli E."/>
            <person name="MacCallum I."/>
        </authorList>
    </citation>
    <scope>NUCLEOTIDE SEQUENCE [LARGE SCALE GENOMIC DNA]</scope>
    <source>
        <strain evidence="3">MSH-3 / Tucson 14011-0111.49</strain>
    </source>
</reference>
<dbReference type="AlphaFoldDB" id="B4GZB6"/>
<feature type="signal peptide" evidence="1">
    <location>
        <begin position="1"/>
        <end position="21"/>
    </location>
</feature>
<dbReference type="InterPro" id="IPR006601">
    <property type="entry name" value="Uncharacterised_DM11_DROME"/>
</dbReference>
<organism evidence="3">
    <name type="scientific">Drosophila persimilis</name>
    <name type="common">Fruit fly</name>
    <dbReference type="NCBI Taxonomy" id="7234"/>
    <lineage>
        <taxon>Eukaryota</taxon>
        <taxon>Metazoa</taxon>
        <taxon>Ecdysozoa</taxon>
        <taxon>Arthropoda</taxon>
        <taxon>Hexapoda</taxon>
        <taxon>Insecta</taxon>
        <taxon>Pterygota</taxon>
        <taxon>Neoptera</taxon>
        <taxon>Endopterygota</taxon>
        <taxon>Diptera</taxon>
        <taxon>Brachycera</taxon>
        <taxon>Muscomorpha</taxon>
        <taxon>Ephydroidea</taxon>
        <taxon>Drosophilidae</taxon>
        <taxon>Drosophila</taxon>
        <taxon>Sophophora</taxon>
    </lineage>
</organism>
<feature type="chain" id="PRO_5002807720" evidence="1">
    <location>
        <begin position="22"/>
        <end position="201"/>
    </location>
</feature>
<dbReference type="HOGENOM" id="CLU_094350_0_0_1"/>
<sequence>MGRQQPVAYQVIILLIFVSYSVEVQYEFVSDNEYVMSDCQDKPKGALGFDSLFDMSELTLNMSDDGVQIQGNVTSIWDVKPTDRIQGSFSVLYFDRGSWQPTILNIVTKEFCDVMYDERQFWYKFWTKHVINSKDVKDKCLNVPGTKLVMETFLTTAVFGFDVPLKEGRHKFKMDFRAFDENNVQRENSICFEMTGEFYKI</sequence>
<evidence type="ECO:0000256" key="1">
    <source>
        <dbReference type="SAM" id="SignalP"/>
    </source>
</evidence>
<dbReference type="SMART" id="SM00675">
    <property type="entry name" value="DM11"/>
    <property type="match status" value="1"/>
</dbReference>
<name>B4GZB6_DROPE</name>
<gene>
    <name evidence="2" type="primary">Dper\GL27150</name>
    <name evidence="2" type="ORF">Dper_GL27150</name>
</gene>
<evidence type="ECO:0000313" key="3">
    <source>
        <dbReference type="Proteomes" id="UP000008744"/>
    </source>
</evidence>
<keyword evidence="3" id="KW-1185">Reference proteome</keyword>
<keyword evidence="1" id="KW-0732">Signal</keyword>
<dbReference type="Proteomes" id="UP000008744">
    <property type="component" value="Unassembled WGS sequence"/>
</dbReference>
<dbReference type="KEGG" id="dpe:6598819"/>
<evidence type="ECO:0000313" key="2">
    <source>
        <dbReference type="EMBL" id="EDW28134.1"/>
    </source>
</evidence>
<dbReference type="EMBL" id="CH479198">
    <property type="protein sequence ID" value="EDW28134.1"/>
    <property type="molecule type" value="Genomic_DNA"/>
</dbReference>